<protein>
    <submittedName>
        <fullName evidence="1">Splicing factor</fullName>
    </submittedName>
</protein>
<reference evidence="1" key="1">
    <citation type="submission" date="2022-07" db="EMBL/GenBank/DDBJ databases">
        <title>Phylogenomic reconstructions and comparative analyses of Kickxellomycotina fungi.</title>
        <authorList>
            <person name="Reynolds N.K."/>
            <person name="Stajich J.E."/>
            <person name="Barry K."/>
            <person name="Grigoriev I.V."/>
            <person name="Crous P."/>
            <person name="Smith M.E."/>
        </authorList>
    </citation>
    <scope>NUCLEOTIDE SEQUENCE</scope>
    <source>
        <strain evidence="1">NRRL 5244</strain>
    </source>
</reference>
<evidence type="ECO:0000313" key="2">
    <source>
        <dbReference type="Proteomes" id="UP001150603"/>
    </source>
</evidence>
<comment type="caution">
    <text evidence="1">The sequence shown here is derived from an EMBL/GenBank/DDBJ whole genome shotgun (WGS) entry which is preliminary data.</text>
</comment>
<name>A0ACC1JD11_9FUNG</name>
<sequence>MESSDLRMIFEQFGPVVHCRVMQARDAKGDVVGNEWAAAVKYASATVAQLAAEKMNGFDLVGSSLRVRMATKTEVDREETLARSEASKLVAGSAISPVAIPTANSTAPGTPAEAENGTKSVAVLLSNMFDPAEETEPTWVEDLGDDVRDECVKYGRVERVFVDRESRGDIYLKFADEEAAELARKAMNNRWFGGRQVVAQFISSERFEGAVSRQ</sequence>
<dbReference type="Proteomes" id="UP001150603">
    <property type="component" value="Unassembled WGS sequence"/>
</dbReference>
<accession>A0ACC1JD11</accession>
<dbReference type="EMBL" id="JANBPW010000955">
    <property type="protein sequence ID" value="KAJ1947159.1"/>
    <property type="molecule type" value="Genomic_DNA"/>
</dbReference>
<evidence type="ECO:0000313" key="1">
    <source>
        <dbReference type="EMBL" id="KAJ1947159.1"/>
    </source>
</evidence>
<organism evidence="1 2">
    <name type="scientific">Linderina macrospora</name>
    <dbReference type="NCBI Taxonomy" id="4868"/>
    <lineage>
        <taxon>Eukaryota</taxon>
        <taxon>Fungi</taxon>
        <taxon>Fungi incertae sedis</taxon>
        <taxon>Zoopagomycota</taxon>
        <taxon>Kickxellomycotina</taxon>
        <taxon>Kickxellomycetes</taxon>
        <taxon>Kickxellales</taxon>
        <taxon>Kickxellaceae</taxon>
        <taxon>Linderina</taxon>
    </lineage>
</organism>
<gene>
    <name evidence="1" type="primary">rsd1_1</name>
    <name evidence="1" type="ORF">FBU59_001907</name>
</gene>
<proteinExistence type="predicted"/>
<keyword evidence="2" id="KW-1185">Reference proteome</keyword>